<dbReference type="SUPFAM" id="SSF161098">
    <property type="entry name" value="MetI-like"/>
    <property type="match status" value="1"/>
</dbReference>
<comment type="caution">
    <text evidence="11">The sequence shown here is derived from an EMBL/GenBank/DDBJ whole genome shotgun (WGS) entry which is preliminary data.</text>
</comment>
<keyword evidence="8 9" id="KW-0472">Membrane</keyword>
<dbReference type="Proteomes" id="UP000669060">
    <property type="component" value="Unassembled WGS sequence"/>
</dbReference>
<dbReference type="RefSeq" id="WP_208315626.1">
    <property type="nucleotide sequence ID" value="NZ_JAELYA010000008.1"/>
</dbReference>
<gene>
    <name evidence="11" type="primary">pstA</name>
    <name evidence="11" type="ORF">JFY56_19070</name>
</gene>
<feature type="domain" description="ABC transmembrane type-1" evidence="10">
    <location>
        <begin position="310"/>
        <end position="542"/>
    </location>
</feature>
<evidence type="ECO:0000256" key="1">
    <source>
        <dbReference type="ARBA" id="ARBA00004651"/>
    </source>
</evidence>
<keyword evidence="6 9" id="KW-0812">Transmembrane</keyword>
<keyword evidence="12" id="KW-1185">Reference proteome</keyword>
<dbReference type="PANTHER" id="PTHR43470">
    <property type="entry name" value="PHOSPHATE TRANSPORT SYSTEM PERMEASE PROTEIN PSTA-RELATED"/>
    <property type="match status" value="1"/>
</dbReference>
<sequence>MKQKQESVKAWFASGSPWVWLNAGAVSIAVIMTIGLLSVIAVRGLGHFWPANVIEATYNVPGEAPKTLIGEEVQREQVPRERLHSAGLPVPDSGPQFMTRELLKLGNRDLYGSDFSWVIGEWLGDVRTPDDLVTLERREYGNFYGYLTSVKEGGKVVAEGPGAMAELHKRLQRVDELYAQVYQLEKKDIGGINHGLERLRLQERGLQLRNELTPEAQADLAASRSELNARYKVFEEQLGALHQEFNRDSVVMRDASGQQTEISLGKLVHAYQPNAMGYGEKLAFYFKKLWEFLSDDPREANTEGGIFPAIFGTVMMTLVMAVIVTPFGVIAAVYLREYARQGVLTRIIRIAVNNLAGVPAIVYGVFGLGFFVYVLGGSIDRLFFPEALPAPTFGTPGLFWASLTLAILAVPVVIVATEEGLARIPRAVREGSLALGATKAETLWKVVLPMASPAMMTGLILAVARAAGEVAPLMLVGVVKLAPALPVDGNYPYVHLDQKIMHLGFHIYDVGFQSPNVEAARPLVYATALLLVMVIALLNFSAIAIRNRLREKYKALEN</sequence>
<feature type="transmembrane region" description="Helical" evidence="9">
    <location>
        <begin position="20"/>
        <end position="42"/>
    </location>
</feature>
<protein>
    <recommendedName>
        <fullName evidence="3 9">Phosphate transport system permease protein PstA</fullName>
    </recommendedName>
</protein>
<accession>A0ABS3TUI1</accession>
<evidence type="ECO:0000256" key="6">
    <source>
        <dbReference type="ARBA" id="ARBA00022692"/>
    </source>
</evidence>
<dbReference type="EMBL" id="JAELYA010000008">
    <property type="protein sequence ID" value="MBO3277322.1"/>
    <property type="molecule type" value="Genomic_DNA"/>
</dbReference>
<feature type="transmembrane region" description="Helical" evidence="9">
    <location>
        <begin position="443"/>
        <end position="464"/>
    </location>
</feature>
<comment type="subcellular location">
    <subcellularLocation>
        <location evidence="9">Cell inner membrane</location>
        <topology evidence="9">Multi-pass membrane protein</topology>
    </subcellularLocation>
    <subcellularLocation>
        <location evidence="1">Cell membrane</location>
        <topology evidence="1">Multi-pass membrane protein</topology>
    </subcellularLocation>
</comment>
<keyword evidence="4" id="KW-0813">Transport</keyword>
<evidence type="ECO:0000256" key="2">
    <source>
        <dbReference type="ARBA" id="ARBA00007069"/>
    </source>
</evidence>
<evidence type="ECO:0000259" key="10">
    <source>
        <dbReference type="PROSITE" id="PS50928"/>
    </source>
</evidence>
<evidence type="ECO:0000256" key="9">
    <source>
        <dbReference type="RuleBase" id="RU363043"/>
    </source>
</evidence>
<feature type="transmembrane region" description="Helical" evidence="9">
    <location>
        <begin position="306"/>
        <end position="335"/>
    </location>
</feature>
<dbReference type="Gene3D" id="1.10.3720.10">
    <property type="entry name" value="MetI-like"/>
    <property type="match status" value="1"/>
</dbReference>
<evidence type="ECO:0000256" key="4">
    <source>
        <dbReference type="ARBA" id="ARBA00022448"/>
    </source>
</evidence>
<feature type="transmembrane region" description="Helical" evidence="9">
    <location>
        <begin position="523"/>
        <end position="545"/>
    </location>
</feature>
<keyword evidence="5 9" id="KW-1003">Cell membrane</keyword>
<evidence type="ECO:0000256" key="3">
    <source>
        <dbReference type="ARBA" id="ARBA00016864"/>
    </source>
</evidence>
<evidence type="ECO:0000313" key="12">
    <source>
        <dbReference type="Proteomes" id="UP000669060"/>
    </source>
</evidence>
<keyword evidence="7 9" id="KW-1133">Transmembrane helix</keyword>
<dbReference type="NCBIfam" id="TIGR00974">
    <property type="entry name" value="3a0107s02c"/>
    <property type="match status" value="1"/>
</dbReference>
<proteinExistence type="inferred from homology"/>
<comment type="similarity">
    <text evidence="2 9">Belongs to the binding-protein-dependent transport system permease family. CysTW subfamily.</text>
</comment>
<name>A0ABS3TUI1_9PSED</name>
<evidence type="ECO:0000313" key="11">
    <source>
        <dbReference type="EMBL" id="MBO3277322.1"/>
    </source>
</evidence>
<evidence type="ECO:0000256" key="5">
    <source>
        <dbReference type="ARBA" id="ARBA00022475"/>
    </source>
</evidence>
<dbReference type="InterPro" id="IPR035906">
    <property type="entry name" value="MetI-like_sf"/>
</dbReference>
<dbReference type="PANTHER" id="PTHR43470:SF6">
    <property type="entry name" value="PHOSPHATE TRANSPORT SYSTEM PERMEASE PROTEIN PSTA"/>
    <property type="match status" value="1"/>
</dbReference>
<dbReference type="PROSITE" id="PS50928">
    <property type="entry name" value="ABC_TM1"/>
    <property type="match status" value="1"/>
</dbReference>
<dbReference type="InterPro" id="IPR005672">
    <property type="entry name" value="Phosphate_PstA"/>
</dbReference>
<feature type="transmembrane region" description="Helical" evidence="9">
    <location>
        <begin position="399"/>
        <end position="422"/>
    </location>
</feature>
<dbReference type="Pfam" id="PF00528">
    <property type="entry name" value="BPD_transp_1"/>
    <property type="match status" value="1"/>
</dbReference>
<dbReference type="CDD" id="cd06261">
    <property type="entry name" value="TM_PBP2"/>
    <property type="match status" value="1"/>
</dbReference>
<feature type="transmembrane region" description="Helical" evidence="9">
    <location>
        <begin position="355"/>
        <end position="379"/>
    </location>
</feature>
<dbReference type="InterPro" id="IPR000515">
    <property type="entry name" value="MetI-like"/>
</dbReference>
<evidence type="ECO:0000256" key="7">
    <source>
        <dbReference type="ARBA" id="ARBA00022989"/>
    </source>
</evidence>
<evidence type="ECO:0000256" key="8">
    <source>
        <dbReference type="ARBA" id="ARBA00023136"/>
    </source>
</evidence>
<organism evidence="11 12">
    <name type="scientific">Pseudomonas schmalbachii</name>
    <dbReference type="NCBI Taxonomy" id="2816993"/>
    <lineage>
        <taxon>Bacteria</taxon>
        <taxon>Pseudomonadati</taxon>
        <taxon>Pseudomonadota</taxon>
        <taxon>Gammaproteobacteria</taxon>
        <taxon>Pseudomonadales</taxon>
        <taxon>Pseudomonadaceae</taxon>
        <taxon>Pseudomonas</taxon>
    </lineage>
</organism>
<reference evidence="11 12" key="1">
    <citation type="submission" date="2020-12" db="EMBL/GenBank/DDBJ databases">
        <title>Pseudomonas schmalbachii sp. nov. isolated from millipede gut.</title>
        <authorList>
            <person name="Shelomi M."/>
        </authorList>
    </citation>
    <scope>NUCLEOTIDE SEQUENCE [LARGE SCALE GENOMIC DNA]</scope>
    <source>
        <strain evidence="11 12">Milli4</strain>
    </source>
</reference>